<comment type="pathway">
    <text evidence="14">Cofactor biosynthesis; adenosylcobalamin biosynthesis; precorrin-2 from uroporphyrinogen III: step 1/1.</text>
</comment>
<evidence type="ECO:0000256" key="8">
    <source>
        <dbReference type="ARBA" id="ARBA00023027"/>
    </source>
</evidence>
<evidence type="ECO:0000259" key="18">
    <source>
        <dbReference type="Pfam" id="PF10414"/>
    </source>
</evidence>
<keyword evidence="11" id="KW-0511">Multifunctional enzyme</keyword>
<dbReference type="InterPro" id="IPR006366">
    <property type="entry name" value="CobA/CysG_C"/>
</dbReference>
<dbReference type="InterPro" id="IPR014777">
    <property type="entry name" value="4pyrrole_Mease_sub1"/>
</dbReference>
<comment type="catalytic activity">
    <reaction evidence="13">
        <text>precorrin-2 + NAD(+) = sirohydrochlorin + NADH + 2 H(+)</text>
        <dbReference type="Rhea" id="RHEA:15613"/>
        <dbReference type="ChEBI" id="CHEBI:15378"/>
        <dbReference type="ChEBI" id="CHEBI:57540"/>
        <dbReference type="ChEBI" id="CHEBI:57945"/>
        <dbReference type="ChEBI" id="CHEBI:58351"/>
        <dbReference type="ChEBI" id="CHEBI:58827"/>
        <dbReference type="EC" id="1.3.1.76"/>
    </reaction>
</comment>
<dbReference type="NCBIfam" id="TIGR01469">
    <property type="entry name" value="cobA_cysG_Cterm"/>
    <property type="match status" value="1"/>
</dbReference>
<keyword evidence="3" id="KW-0169">Cobalamin biosynthesis</keyword>
<evidence type="ECO:0000256" key="1">
    <source>
        <dbReference type="ARBA" id="ARBA00005010"/>
    </source>
</evidence>
<dbReference type="OrthoDB" id="9815856at2"/>
<dbReference type="Pfam" id="PF14824">
    <property type="entry name" value="Sirohm_synth_M"/>
    <property type="match status" value="1"/>
</dbReference>
<dbReference type="GO" id="GO:0043115">
    <property type="term" value="F:precorrin-2 dehydrogenase activity"/>
    <property type="evidence" value="ECO:0007669"/>
    <property type="project" value="UniProtKB-EC"/>
</dbReference>
<evidence type="ECO:0000256" key="16">
    <source>
        <dbReference type="RuleBase" id="RU003960"/>
    </source>
</evidence>
<evidence type="ECO:0000256" key="6">
    <source>
        <dbReference type="ARBA" id="ARBA00022691"/>
    </source>
</evidence>
<evidence type="ECO:0000256" key="7">
    <source>
        <dbReference type="ARBA" id="ARBA00023002"/>
    </source>
</evidence>
<feature type="active site" description="Proton donor" evidence="15">
    <location>
        <position position="269"/>
    </location>
</feature>
<evidence type="ECO:0000256" key="13">
    <source>
        <dbReference type="ARBA" id="ARBA00047561"/>
    </source>
</evidence>
<comment type="pathway">
    <text evidence="12">Porphyrin-containing compound metabolism; siroheme biosynthesis; precorrin-2 from uroporphyrinogen III: step 1/1.</text>
</comment>
<dbReference type="Gene3D" id="3.40.1010.10">
    <property type="entry name" value="Cobalt-precorrin-4 Transmethylase, Domain 1"/>
    <property type="match status" value="1"/>
</dbReference>
<dbReference type="CDD" id="cd11642">
    <property type="entry name" value="SUMT"/>
    <property type="match status" value="1"/>
</dbReference>
<dbReference type="Pfam" id="PF13241">
    <property type="entry name" value="NAD_binding_7"/>
    <property type="match status" value="1"/>
</dbReference>
<keyword evidence="9" id="KW-0456">Lyase</keyword>
<feature type="domain" description="Sirohaem synthase dimerisation" evidence="18">
    <location>
        <begin position="152"/>
        <end position="207"/>
    </location>
</feature>
<keyword evidence="8" id="KW-0520">NAD</keyword>
<feature type="domain" description="Siroheme synthase central" evidence="19">
    <location>
        <begin position="120"/>
        <end position="146"/>
    </location>
</feature>
<dbReference type="Proteomes" id="UP000185639">
    <property type="component" value="Unassembled WGS sequence"/>
</dbReference>
<evidence type="ECO:0000256" key="3">
    <source>
        <dbReference type="ARBA" id="ARBA00022573"/>
    </source>
</evidence>
<dbReference type="RefSeq" id="WP_084189076.1">
    <property type="nucleotide sequence ID" value="NZ_FTOH01000012.1"/>
</dbReference>
<evidence type="ECO:0000256" key="5">
    <source>
        <dbReference type="ARBA" id="ARBA00022679"/>
    </source>
</evidence>
<dbReference type="NCBIfam" id="NF007922">
    <property type="entry name" value="PRK10637.1"/>
    <property type="match status" value="1"/>
</dbReference>
<organism evidence="20 21">
    <name type="scientific">Thalassolituus maritimus</name>
    <dbReference type="NCBI Taxonomy" id="484498"/>
    <lineage>
        <taxon>Bacteria</taxon>
        <taxon>Pseudomonadati</taxon>
        <taxon>Pseudomonadota</taxon>
        <taxon>Gammaproteobacteria</taxon>
        <taxon>Oceanospirillales</taxon>
        <taxon>Oceanospirillaceae</taxon>
        <taxon>Thalassolituus</taxon>
    </lineage>
</organism>
<evidence type="ECO:0000256" key="2">
    <source>
        <dbReference type="ARBA" id="ARBA00005879"/>
    </source>
</evidence>
<dbReference type="Gene3D" id="3.30.160.110">
    <property type="entry name" value="Siroheme synthase, domain 2"/>
    <property type="match status" value="1"/>
</dbReference>
<sequence>MSNSHLPLVINASRARFYIIGGGAVAARKVKTLIDTGAMIYVIAPNIDNAILDLAGDRLTCHERVAGEENYRAGDYVVLATDDKATNEHQARLARNSGAWVCRTDEPEDNDFSFPAVVDRSPLKVAISTGGATPALTRLVRDRIEAFIPTDYSRLGQWLESLRLRLRSEGTSKERGVFWRRLMQSQAPDQVLARQEASADKIVEGLLSGEDISAGEAFLVGAGPGDPDLLTFRALRLIQMSDVVFYDRLVSPSILSLLPDDCERHYVGKARSDHAVPQDEINQRLVDEALKGRRVLRLKGGDPFIFGRGGEEIQQLAEAGIPFQVVPGITAASGCSSYAGIPLTHRDHAQSVRFVTGHMKDGTCNLPWSELIHPQQTLVIYMGLVGLPEICSQLIAHGMPAETPIALIEKGTLPDQQVHTGTLATMPEYVAGRKIQAPTLTIVGSVVSLHSTLNWRSG</sequence>
<evidence type="ECO:0000313" key="20">
    <source>
        <dbReference type="EMBL" id="SIT15618.1"/>
    </source>
</evidence>
<dbReference type="InterPro" id="IPR006367">
    <property type="entry name" value="Sirohaem_synthase_N"/>
</dbReference>
<dbReference type="GO" id="GO:0051287">
    <property type="term" value="F:NAD binding"/>
    <property type="evidence" value="ECO:0007669"/>
    <property type="project" value="InterPro"/>
</dbReference>
<dbReference type="SUPFAM" id="SSF51735">
    <property type="entry name" value="NAD(P)-binding Rossmann-fold domains"/>
    <property type="match status" value="1"/>
</dbReference>
<feature type="active site" description="Proton acceptor" evidence="15">
    <location>
        <position position="247"/>
    </location>
</feature>
<keyword evidence="21" id="KW-1185">Reference proteome</keyword>
<dbReference type="UniPathway" id="UPA00262">
    <property type="reaction ID" value="UER00211"/>
</dbReference>
<evidence type="ECO:0000256" key="4">
    <source>
        <dbReference type="ARBA" id="ARBA00022603"/>
    </source>
</evidence>
<dbReference type="GO" id="GO:0004851">
    <property type="term" value="F:uroporphyrin-III C-methyltransferase activity"/>
    <property type="evidence" value="ECO:0007669"/>
    <property type="project" value="InterPro"/>
</dbReference>
<evidence type="ECO:0000256" key="14">
    <source>
        <dbReference type="ARBA" id="ARBA00060548"/>
    </source>
</evidence>
<dbReference type="InterPro" id="IPR036291">
    <property type="entry name" value="NAD(P)-bd_dom_sf"/>
</dbReference>
<dbReference type="InterPro" id="IPR012409">
    <property type="entry name" value="Sirohaem_synth"/>
</dbReference>
<dbReference type="PROSITE" id="PS00840">
    <property type="entry name" value="SUMT_2"/>
    <property type="match status" value="1"/>
</dbReference>
<dbReference type="InterPro" id="IPR050161">
    <property type="entry name" value="Siro_Cobalamin_biosynth"/>
</dbReference>
<comment type="pathway">
    <text evidence="1">Porphyrin-containing compound metabolism; siroheme biosynthesis; sirohydrochlorin from precorrin-2: step 1/1.</text>
</comment>
<evidence type="ECO:0000259" key="19">
    <source>
        <dbReference type="Pfam" id="PF14824"/>
    </source>
</evidence>
<comment type="similarity">
    <text evidence="2 16">Belongs to the precorrin methyltransferase family.</text>
</comment>
<reference evidence="21" key="1">
    <citation type="submission" date="2017-01" db="EMBL/GenBank/DDBJ databases">
        <authorList>
            <person name="Varghese N."/>
            <person name="Submissions S."/>
        </authorList>
    </citation>
    <scope>NUCLEOTIDE SEQUENCE [LARGE SCALE GENOMIC DNA]</scope>
    <source>
        <strain evidence="21">DSM 24913</strain>
    </source>
</reference>
<protein>
    <submittedName>
        <fullName evidence="20">Uroporphyrinogen-III C-methyltransferase /precorrin-2 dehydrogenase</fullName>
    </submittedName>
</protein>
<evidence type="ECO:0000259" key="17">
    <source>
        <dbReference type="Pfam" id="PF00590"/>
    </source>
</evidence>
<keyword evidence="6" id="KW-0949">S-adenosyl-L-methionine</keyword>
<dbReference type="GO" id="GO:0032259">
    <property type="term" value="P:methylation"/>
    <property type="evidence" value="ECO:0007669"/>
    <property type="project" value="UniProtKB-KW"/>
</dbReference>
<dbReference type="PIRSF" id="PIRSF036426">
    <property type="entry name" value="Sirohaem_synth"/>
    <property type="match status" value="1"/>
</dbReference>
<dbReference type="Pfam" id="PF00590">
    <property type="entry name" value="TP_methylase"/>
    <property type="match status" value="1"/>
</dbReference>
<keyword evidence="4 16" id="KW-0489">Methyltransferase</keyword>
<dbReference type="FunFam" id="3.30.950.10:FF:000001">
    <property type="entry name" value="Siroheme synthase"/>
    <property type="match status" value="1"/>
</dbReference>
<name>A0A1N7PYB7_9GAMM</name>
<dbReference type="InterPro" id="IPR014776">
    <property type="entry name" value="4pyrrole_Mease_sub2"/>
</dbReference>
<dbReference type="InterPro" id="IPR000878">
    <property type="entry name" value="4pyrrol_Mease"/>
</dbReference>
<dbReference type="SUPFAM" id="SSF53790">
    <property type="entry name" value="Tetrapyrrole methylase"/>
    <property type="match status" value="1"/>
</dbReference>
<dbReference type="InterPro" id="IPR019478">
    <property type="entry name" value="Sirohaem_synthase_dimer_dom"/>
</dbReference>
<accession>A0A1N7PYB7</accession>
<dbReference type="GO" id="GO:0019354">
    <property type="term" value="P:siroheme biosynthetic process"/>
    <property type="evidence" value="ECO:0007669"/>
    <property type="project" value="UniProtKB-UniPathway"/>
</dbReference>
<gene>
    <name evidence="20" type="ORF">SAMN05421686_11235</name>
</gene>
<keyword evidence="5 16" id="KW-0808">Transferase</keyword>
<evidence type="ECO:0000256" key="15">
    <source>
        <dbReference type="PIRSR" id="PIRSR036426-1"/>
    </source>
</evidence>
<feature type="domain" description="Tetrapyrrole methylase" evidence="17">
    <location>
        <begin position="219"/>
        <end position="426"/>
    </location>
</feature>
<dbReference type="NCBIfam" id="NF004790">
    <property type="entry name" value="PRK06136.1"/>
    <property type="match status" value="1"/>
</dbReference>
<proteinExistence type="inferred from homology"/>
<dbReference type="GO" id="GO:0009236">
    <property type="term" value="P:cobalamin biosynthetic process"/>
    <property type="evidence" value="ECO:0007669"/>
    <property type="project" value="UniProtKB-KW"/>
</dbReference>
<dbReference type="Gene3D" id="3.40.50.720">
    <property type="entry name" value="NAD(P)-binding Rossmann-like Domain"/>
    <property type="match status" value="1"/>
</dbReference>
<evidence type="ECO:0000256" key="9">
    <source>
        <dbReference type="ARBA" id="ARBA00023239"/>
    </source>
</evidence>
<dbReference type="SUPFAM" id="SSF75615">
    <property type="entry name" value="Siroheme synthase middle domains-like"/>
    <property type="match status" value="1"/>
</dbReference>
<dbReference type="Pfam" id="PF10414">
    <property type="entry name" value="CysG_dimeriser"/>
    <property type="match status" value="1"/>
</dbReference>
<dbReference type="PANTHER" id="PTHR45790:SF1">
    <property type="entry name" value="SIROHEME SYNTHASE"/>
    <property type="match status" value="1"/>
</dbReference>
<dbReference type="EMBL" id="FTOH01000012">
    <property type="protein sequence ID" value="SIT15618.1"/>
    <property type="molecule type" value="Genomic_DNA"/>
</dbReference>
<evidence type="ECO:0000256" key="12">
    <source>
        <dbReference type="ARBA" id="ARBA00025705"/>
    </source>
</evidence>
<dbReference type="InterPro" id="IPR003043">
    <property type="entry name" value="Uropor_MeTrfase_CS"/>
</dbReference>
<dbReference type="NCBIfam" id="TIGR01470">
    <property type="entry name" value="cysG_Nterm"/>
    <property type="match status" value="1"/>
</dbReference>
<dbReference type="FunFam" id="3.40.1010.10:FF:000001">
    <property type="entry name" value="Siroheme synthase"/>
    <property type="match status" value="1"/>
</dbReference>
<keyword evidence="7" id="KW-0560">Oxidoreductase</keyword>
<dbReference type="Gene3D" id="3.30.950.10">
    <property type="entry name" value="Methyltransferase, Cobalt-precorrin-4 Transmethylase, Domain 2"/>
    <property type="match status" value="1"/>
</dbReference>
<dbReference type="AlphaFoldDB" id="A0A1N7PYB7"/>
<dbReference type="STRING" id="484498.SAMN05421686_11235"/>
<dbReference type="InterPro" id="IPR035996">
    <property type="entry name" value="4pyrrol_Methylase_sf"/>
</dbReference>
<dbReference type="GO" id="GO:0051266">
    <property type="term" value="F:sirohydrochlorin ferrochelatase activity"/>
    <property type="evidence" value="ECO:0007669"/>
    <property type="project" value="InterPro"/>
</dbReference>
<dbReference type="PANTHER" id="PTHR45790">
    <property type="entry name" value="SIROHEME SYNTHASE-RELATED"/>
    <property type="match status" value="1"/>
</dbReference>
<keyword evidence="10" id="KW-0627">Porphyrin biosynthesis</keyword>
<evidence type="ECO:0000313" key="21">
    <source>
        <dbReference type="Proteomes" id="UP000185639"/>
    </source>
</evidence>
<dbReference type="InterPro" id="IPR028281">
    <property type="entry name" value="Sirohaem_synthase_central"/>
</dbReference>
<evidence type="ECO:0000256" key="10">
    <source>
        <dbReference type="ARBA" id="ARBA00023244"/>
    </source>
</evidence>
<evidence type="ECO:0000256" key="11">
    <source>
        <dbReference type="ARBA" id="ARBA00023268"/>
    </source>
</evidence>